<feature type="compositionally biased region" description="Low complexity" evidence="1">
    <location>
        <begin position="45"/>
        <end position="75"/>
    </location>
</feature>
<dbReference type="PANTHER" id="PTHR31964">
    <property type="entry name" value="ADENINE NUCLEOTIDE ALPHA HYDROLASES-LIKE SUPERFAMILY PROTEIN"/>
    <property type="match status" value="1"/>
</dbReference>
<evidence type="ECO:0000313" key="3">
    <source>
        <dbReference type="EMBL" id="ELR24787.1"/>
    </source>
</evidence>
<dbReference type="EMBL" id="KB007811">
    <property type="protein sequence ID" value="ELR24787.1"/>
    <property type="molecule type" value="Genomic_DNA"/>
</dbReference>
<dbReference type="PANTHER" id="PTHR31964:SF113">
    <property type="entry name" value="USPA DOMAIN-CONTAINING PROTEIN"/>
    <property type="match status" value="1"/>
</dbReference>
<accession>L8HHU8</accession>
<dbReference type="Pfam" id="PF00582">
    <property type="entry name" value="Usp"/>
    <property type="match status" value="1"/>
</dbReference>
<evidence type="ECO:0000256" key="1">
    <source>
        <dbReference type="SAM" id="MobiDB-lite"/>
    </source>
</evidence>
<dbReference type="KEGG" id="acan:ACA1_174480"/>
<dbReference type="VEuPathDB" id="AmoebaDB:ACA1_174480"/>
<feature type="domain" description="UspA" evidence="2">
    <location>
        <begin position="107"/>
        <end position="272"/>
    </location>
</feature>
<evidence type="ECO:0000313" key="4">
    <source>
        <dbReference type="Proteomes" id="UP000011083"/>
    </source>
</evidence>
<feature type="compositionally biased region" description="Low complexity" evidence="1">
    <location>
        <begin position="162"/>
        <end position="181"/>
    </location>
</feature>
<dbReference type="RefSeq" id="XP_004356687.1">
    <property type="nucleotide sequence ID" value="XM_004356634.1"/>
</dbReference>
<feature type="compositionally biased region" description="Low complexity" evidence="1">
    <location>
        <begin position="1"/>
        <end position="12"/>
    </location>
</feature>
<dbReference type="InterPro" id="IPR014729">
    <property type="entry name" value="Rossmann-like_a/b/a_fold"/>
</dbReference>
<dbReference type="OrthoDB" id="843225at2759"/>
<feature type="region of interest" description="Disordered" evidence="1">
    <location>
        <begin position="373"/>
        <end position="405"/>
    </location>
</feature>
<dbReference type="Gene3D" id="3.40.50.620">
    <property type="entry name" value="HUPs"/>
    <property type="match status" value="1"/>
</dbReference>
<name>L8HHU8_ACACF</name>
<dbReference type="GeneID" id="14925815"/>
<dbReference type="SUPFAM" id="SSF52402">
    <property type="entry name" value="Adenine nucleotide alpha hydrolases-like"/>
    <property type="match status" value="1"/>
</dbReference>
<dbReference type="CDD" id="cd23659">
    <property type="entry name" value="USP_At3g01520-like"/>
    <property type="match status" value="1"/>
</dbReference>
<feature type="region of interest" description="Disordered" evidence="1">
    <location>
        <begin position="161"/>
        <end position="193"/>
    </location>
</feature>
<evidence type="ECO:0000259" key="2">
    <source>
        <dbReference type="Pfam" id="PF00582"/>
    </source>
</evidence>
<reference evidence="3 4" key="1">
    <citation type="journal article" date="2013" name="Genome Biol.">
        <title>Genome of Acanthamoeba castellanii highlights extensive lateral gene transfer and early evolution of tyrosine kinase signaling.</title>
        <authorList>
            <person name="Clarke M."/>
            <person name="Lohan A.J."/>
            <person name="Liu B."/>
            <person name="Lagkouvardos I."/>
            <person name="Roy S."/>
            <person name="Zafar N."/>
            <person name="Bertelli C."/>
            <person name="Schilde C."/>
            <person name="Kianianmomeni A."/>
            <person name="Burglin T.R."/>
            <person name="Frech C."/>
            <person name="Turcotte B."/>
            <person name="Kopec K.O."/>
            <person name="Synnott J.M."/>
            <person name="Choo C."/>
            <person name="Paponov I."/>
            <person name="Finkler A."/>
            <person name="Soon Heng Tan C."/>
            <person name="Hutchins A.P."/>
            <person name="Weinmeier T."/>
            <person name="Rattei T."/>
            <person name="Chu J.S."/>
            <person name="Gimenez G."/>
            <person name="Irimia M."/>
            <person name="Rigden D.J."/>
            <person name="Fitzpatrick D.A."/>
            <person name="Lorenzo-Morales J."/>
            <person name="Bateman A."/>
            <person name="Chiu C.H."/>
            <person name="Tang P."/>
            <person name="Hegemann P."/>
            <person name="Fromm H."/>
            <person name="Raoult D."/>
            <person name="Greub G."/>
            <person name="Miranda-Saavedra D."/>
            <person name="Chen N."/>
            <person name="Nash P."/>
            <person name="Ginger M.L."/>
            <person name="Horn M."/>
            <person name="Schaap P."/>
            <person name="Caler L."/>
            <person name="Loftus B."/>
        </authorList>
    </citation>
    <scope>NUCLEOTIDE SEQUENCE [LARGE SCALE GENOMIC DNA]</scope>
    <source>
        <strain evidence="3 4">Neff</strain>
    </source>
</reference>
<feature type="compositionally biased region" description="Basic residues" evidence="1">
    <location>
        <begin position="303"/>
        <end position="312"/>
    </location>
</feature>
<dbReference type="PRINTS" id="PR01438">
    <property type="entry name" value="UNVRSLSTRESS"/>
</dbReference>
<gene>
    <name evidence="3" type="ORF">ACA1_174480</name>
</gene>
<organism evidence="3 4">
    <name type="scientific">Acanthamoeba castellanii (strain ATCC 30010 / Neff)</name>
    <dbReference type="NCBI Taxonomy" id="1257118"/>
    <lineage>
        <taxon>Eukaryota</taxon>
        <taxon>Amoebozoa</taxon>
        <taxon>Discosea</taxon>
        <taxon>Longamoebia</taxon>
        <taxon>Centramoebida</taxon>
        <taxon>Acanthamoebidae</taxon>
        <taxon>Acanthamoeba</taxon>
    </lineage>
</organism>
<proteinExistence type="predicted"/>
<dbReference type="AlphaFoldDB" id="L8HHU8"/>
<feature type="region of interest" description="Disordered" evidence="1">
    <location>
        <begin position="281"/>
        <end position="328"/>
    </location>
</feature>
<sequence>MASTPPTTTTSPGQEEQVLSPPSDIFLTHSNRPLPPSSAAEEVSTQAAMDTTTPQPAPTTTTSPPVAHPVEAAPAPETPGREGVFKLRASDFQSNEVPHYFLTAGRKWLVCIDGSSESKLGLFHALNLMNVNEDHLILVHAVKKSRSLASRLSIWRGGSSTAEAQPAAGGVPAPEPAAAQEPEPEPDSVKRGKGYLAHAGNLAKQWSDGVKWTSRFIEAKDPREAICDLANEEKVDYIVMGSRGQNPIKKMFMGSVSSYVSSHAPCPVIVIRETEEQRREKRAAELEEKKVQKKTSEKTEKRKMLRKKKKDQRKAEGQLHAQQQPQQPQQLYMEQPPLLQQPQQFQQQPTTTLQQPMMMTMATAGEEKRFEEFLPQPPIPPPVDTSLGTQGPIVPGETNIPVMDK</sequence>
<dbReference type="InterPro" id="IPR006015">
    <property type="entry name" value="Universal_stress_UspA"/>
</dbReference>
<dbReference type="Proteomes" id="UP000011083">
    <property type="component" value="Unassembled WGS sequence"/>
</dbReference>
<keyword evidence="4" id="KW-1185">Reference proteome</keyword>
<dbReference type="InterPro" id="IPR006016">
    <property type="entry name" value="UspA"/>
</dbReference>
<feature type="region of interest" description="Disordered" evidence="1">
    <location>
        <begin position="1"/>
        <end position="81"/>
    </location>
</feature>
<protein>
    <submittedName>
        <fullName evidence="3">Universal stress domain containing protein</fullName>
    </submittedName>
</protein>
<feature type="compositionally biased region" description="Basic and acidic residues" evidence="1">
    <location>
        <begin position="281"/>
        <end position="302"/>
    </location>
</feature>